<comment type="pathway">
    <text evidence="3 7">Carbohydrate degradation; pentose phosphate pathway; D-ribulose 5-phosphate from D-glucose 6-phosphate (oxidative stage): step 2/3.</text>
</comment>
<dbReference type="GO" id="GO:0005975">
    <property type="term" value="P:carbohydrate metabolic process"/>
    <property type="evidence" value="ECO:0007669"/>
    <property type="project" value="UniProtKB-UniRule"/>
</dbReference>
<evidence type="ECO:0000256" key="2">
    <source>
        <dbReference type="ARBA" id="ARBA00002681"/>
    </source>
</evidence>
<dbReference type="GO" id="GO:0017057">
    <property type="term" value="F:6-phosphogluconolactonase activity"/>
    <property type="evidence" value="ECO:0007669"/>
    <property type="project" value="UniProtKB-UniRule"/>
</dbReference>
<dbReference type="InterPro" id="IPR005900">
    <property type="entry name" value="6-phosphogluconolactonase_DevB"/>
</dbReference>
<evidence type="ECO:0000313" key="9">
    <source>
        <dbReference type="EMBL" id="PHP66277.1"/>
    </source>
</evidence>
<comment type="function">
    <text evidence="2 7">Hydrolysis of 6-phosphogluconolactone to 6-phosphogluconate.</text>
</comment>
<dbReference type="GO" id="GO:0006098">
    <property type="term" value="P:pentose-phosphate shunt"/>
    <property type="evidence" value="ECO:0007669"/>
    <property type="project" value="UniProtKB-UniPathway"/>
</dbReference>
<evidence type="ECO:0000256" key="7">
    <source>
        <dbReference type="RuleBase" id="RU365095"/>
    </source>
</evidence>
<dbReference type="Pfam" id="PF01182">
    <property type="entry name" value="Glucosamine_iso"/>
    <property type="match status" value="1"/>
</dbReference>
<accession>A0A2G1QL70</accession>
<dbReference type="AlphaFoldDB" id="A0A2G1QL70"/>
<dbReference type="InterPro" id="IPR037171">
    <property type="entry name" value="NagB/RpiA_transferase-like"/>
</dbReference>
<dbReference type="RefSeq" id="WP_099307206.1">
    <property type="nucleotide sequence ID" value="NZ_PDVP01000009.1"/>
</dbReference>
<evidence type="ECO:0000313" key="10">
    <source>
        <dbReference type="Proteomes" id="UP000221168"/>
    </source>
</evidence>
<dbReference type="Proteomes" id="UP000221168">
    <property type="component" value="Unassembled WGS sequence"/>
</dbReference>
<organism evidence="9 10">
    <name type="scientific">Zhengella mangrovi</name>
    <dbReference type="NCBI Taxonomy" id="1982044"/>
    <lineage>
        <taxon>Bacteria</taxon>
        <taxon>Pseudomonadati</taxon>
        <taxon>Pseudomonadota</taxon>
        <taxon>Alphaproteobacteria</taxon>
        <taxon>Hyphomicrobiales</taxon>
        <taxon>Notoacmeibacteraceae</taxon>
        <taxon>Zhengella</taxon>
    </lineage>
</organism>
<proteinExistence type="inferred from homology"/>
<comment type="similarity">
    <text evidence="4 7">Belongs to the glucosamine/galactosamine-6-phosphate isomerase family. 6-phosphogluconolactonase subfamily.</text>
</comment>
<dbReference type="PANTHER" id="PTHR11054">
    <property type="entry name" value="6-PHOSPHOGLUCONOLACTONASE"/>
    <property type="match status" value="1"/>
</dbReference>
<name>A0A2G1QL70_9HYPH</name>
<evidence type="ECO:0000256" key="4">
    <source>
        <dbReference type="ARBA" id="ARBA00010662"/>
    </source>
</evidence>
<evidence type="ECO:0000256" key="1">
    <source>
        <dbReference type="ARBA" id="ARBA00000832"/>
    </source>
</evidence>
<reference evidence="9 10" key="1">
    <citation type="submission" date="2017-10" db="EMBL/GenBank/DDBJ databases">
        <title>Sedimentibacterium mangrovi gen. nov., sp. nov., a novel member of family Phyllobacteriacea isolated from mangrove sediment.</title>
        <authorList>
            <person name="Liao H."/>
            <person name="Tian Y."/>
        </authorList>
    </citation>
    <scope>NUCLEOTIDE SEQUENCE [LARGE SCALE GENOMIC DNA]</scope>
    <source>
        <strain evidence="9 10">X9-2-2</strain>
    </source>
</reference>
<keyword evidence="7" id="KW-0378">Hydrolase</keyword>
<dbReference type="InterPro" id="IPR006148">
    <property type="entry name" value="Glc/Gal-6P_isomerase"/>
</dbReference>
<dbReference type="UniPathway" id="UPA00115">
    <property type="reaction ID" value="UER00409"/>
</dbReference>
<evidence type="ECO:0000256" key="6">
    <source>
        <dbReference type="ARBA" id="ARBA00020337"/>
    </source>
</evidence>
<evidence type="ECO:0000256" key="5">
    <source>
        <dbReference type="ARBA" id="ARBA00013198"/>
    </source>
</evidence>
<feature type="domain" description="Glucosamine/galactosamine-6-phosphate isomerase" evidence="8">
    <location>
        <begin position="23"/>
        <end position="234"/>
    </location>
</feature>
<dbReference type="NCBIfam" id="TIGR01198">
    <property type="entry name" value="pgl"/>
    <property type="match status" value="1"/>
</dbReference>
<gene>
    <name evidence="7 9" type="primary">pgl</name>
    <name evidence="9" type="ORF">CSC94_15225</name>
</gene>
<dbReference type="OrthoDB" id="9810967at2"/>
<dbReference type="SUPFAM" id="SSF100950">
    <property type="entry name" value="NagB/RpiA/CoA transferase-like"/>
    <property type="match status" value="1"/>
</dbReference>
<dbReference type="EMBL" id="PDVP01000009">
    <property type="protein sequence ID" value="PHP66277.1"/>
    <property type="molecule type" value="Genomic_DNA"/>
</dbReference>
<protein>
    <recommendedName>
        <fullName evidence="6 7">6-phosphogluconolactonase</fullName>
        <shortName evidence="7">6PGL</shortName>
        <ecNumber evidence="5 7">3.1.1.31</ecNumber>
    </recommendedName>
</protein>
<comment type="caution">
    <text evidence="9">The sequence shown here is derived from an EMBL/GenBank/DDBJ whole genome shotgun (WGS) entry which is preliminary data.</text>
</comment>
<evidence type="ECO:0000256" key="3">
    <source>
        <dbReference type="ARBA" id="ARBA00004961"/>
    </source>
</evidence>
<dbReference type="PANTHER" id="PTHR11054:SF0">
    <property type="entry name" value="6-PHOSPHOGLUCONOLACTONASE"/>
    <property type="match status" value="1"/>
</dbReference>
<dbReference type="Gene3D" id="3.40.50.1360">
    <property type="match status" value="1"/>
</dbReference>
<comment type="catalytic activity">
    <reaction evidence="1 7">
        <text>6-phospho-D-glucono-1,5-lactone + H2O = 6-phospho-D-gluconate + H(+)</text>
        <dbReference type="Rhea" id="RHEA:12556"/>
        <dbReference type="ChEBI" id="CHEBI:15377"/>
        <dbReference type="ChEBI" id="CHEBI:15378"/>
        <dbReference type="ChEBI" id="CHEBI:57955"/>
        <dbReference type="ChEBI" id="CHEBI:58759"/>
        <dbReference type="EC" id="3.1.1.31"/>
    </reaction>
</comment>
<keyword evidence="10" id="KW-1185">Reference proteome</keyword>
<dbReference type="CDD" id="cd01400">
    <property type="entry name" value="6PGL"/>
    <property type="match status" value="1"/>
</dbReference>
<evidence type="ECO:0000259" key="8">
    <source>
        <dbReference type="Pfam" id="PF01182"/>
    </source>
</evidence>
<dbReference type="InterPro" id="IPR039104">
    <property type="entry name" value="6PGL"/>
</dbReference>
<sequence>MAREHLAESSPPAGKSWHEFAGPDALARTLARRVAGVLSLAVEQNGHATLAVSGGSTPARFFDCLADEPIAWNKVTVTLVDERFVPMSSNRSNAKLVTMRLLQKAAARACFEGLYEAQDTVEQAALAANARLMHMIPPPFDVVVLGMGTDGHTASFFPDAAELKSLLDPAAEPAVRPVHAQSADEDRLTWNLAALTGTSLLVLHIEGLEKKDVLLKATETGAESGLPIAAIFEHAKSPVQIYWSPGGKA</sequence>
<dbReference type="EC" id="3.1.1.31" evidence="5 7"/>